<dbReference type="SUPFAM" id="SSF143975">
    <property type="entry name" value="IlvD/EDD N-terminal domain-like"/>
    <property type="match status" value="1"/>
</dbReference>
<evidence type="ECO:0000256" key="5">
    <source>
        <dbReference type="ARBA" id="ARBA00022723"/>
    </source>
</evidence>
<dbReference type="HAMAP" id="MF_00012">
    <property type="entry name" value="IlvD"/>
    <property type="match status" value="1"/>
</dbReference>
<accession>A0ABQ5PVM2</accession>
<comment type="pathway">
    <text evidence="13 15">Amino-acid biosynthesis; L-isoleucine biosynthesis; L-isoleucine from 2-oxobutanoate: step 3/4.</text>
</comment>
<comment type="catalytic activity">
    <reaction evidence="15">
        <text>(2R,3R)-2,3-dihydroxy-3-methylpentanoate = (S)-3-methyl-2-oxopentanoate + H2O</text>
        <dbReference type="Rhea" id="RHEA:27694"/>
        <dbReference type="ChEBI" id="CHEBI:15377"/>
        <dbReference type="ChEBI" id="CHEBI:35146"/>
        <dbReference type="ChEBI" id="CHEBI:49258"/>
        <dbReference type="EC" id="4.2.1.9"/>
    </reaction>
</comment>
<feature type="binding site" evidence="15">
    <location>
        <position position="87"/>
    </location>
    <ligand>
        <name>Mg(2+)</name>
        <dbReference type="ChEBI" id="CHEBI:18420"/>
    </ligand>
</feature>
<evidence type="ECO:0000256" key="12">
    <source>
        <dbReference type="ARBA" id="ARBA00029436"/>
    </source>
</evidence>
<evidence type="ECO:0000256" key="4">
    <source>
        <dbReference type="ARBA" id="ARBA00022714"/>
    </source>
</evidence>
<dbReference type="Proteomes" id="UP001165044">
    <property type="component" value="Unassembled WGS sequence"/>
</dbReference>
<evidence type="ECO:0000256" key="14">
    <source>
        <dbReference type="ARBA" id="ARBA00029490"/>
    </source>
</evidence>
<dbReference type="NCBIfam" id="NF002068">
    <property type="entry name" value="PRK00911.1"/>
    <property type="match status" value="1"/>
</dbReference>
<evidence type="ECO:0000256" key="11">
    <source>
        <dbReference type="ARBA" id="ARBA00029304"/>
    </source>
</evidence>
<name>A0ABQ5PVM2_9BACT</name>
<evidence type="ECO:0000256" key="2">
    <source>
        <dbReference type="ARBA" id="ARBA00006486"/>
    </source>
</evidence>
<dbReference type="EC" id="4.2.1.9" evidence="14 15"/>
<feature type="binding site" evidence="15">
    <location>
        <position position="129"/>
    </location>
    <ligand>
        <name>Mg(2+)</name>
        <dbReference type="ChEBI" id="CHEBI:18420"/>
    </ligand>
</feature>
<dbReference type="Gene3D" id="3.50.30.80">
    <property type="entry name" value="IlvD/EDD C-terminal domain-like"/>
    <property type="match status" value="1"/>
</dbReference>
<dbReference type="PROSITE" id="PS00887">
    <property type="entry name" value="ILVD_EDD_2"/>
    <property type="match status" value="1"/>
</dbReference>
<dbReference type="PANTHER" id="PTHR21000:SF5">
    <property type="entry name" value="DIHYDROXY-ACID DEHYDRATASE, MITOCHONDRIAL"/>
    <property type="match status" value="1"/>
</dbReference>
<evidence type="ECO:0000313" key="20">
    <source>
        <dbReference type="Proteomes" id="UP001165044"/>
    </source>
</evidence>
<sequence length="562" mass="58241">MTVPGQPLNARSRAITQGPNRAPARAMLKAIGFTDEDLAKPIIGIANTWTEIGPCNYHLRELAERVKAGVRAAGGTPMEFCTVSISDGITMGTEGMKASLVSREVIADSIELVARGNAFDGMVCLSGCDKTNPGVAMALARLDIPGLILYGGSTASGHCDGKDLTVQDVFEAVGAHSAGRLDDAGLKEVEDAACPGAGACGGQFTANTMSASLELLGLSPMGLNGIPAEDPRKGEAAETCGRLVMELLKRDLRPSAILTREAFENAVAAVAATGGSTNAVLHYLALAREAGVPFTLEDFDRVSARTPLLADMKPGGRFMAPDLHAAGGIRLVANRLLEGGLIHGAALTVTGRTLAEELAGAPETPGQEVVRPFDKPIKPTGGLVILRGSLAPEGCVIKVAGHERLHHTGPARVFEHEEDAFAAVQAGRIEPGDVVVIRYEGPKGGPGMREMLGVTAALVGAGLGESVALLTDGRFSGATRGLMAGHVAPEAAVGGPIALVREGDTVVMDIPSRRLDLKVQEDELARRKAEWKAPAPRYKTGVFAKYAATVASAAEGAITLAR</sequence>
<evidence type="ECO:0000256" key="16">
    <source>
        <dbReference type="SAM" id="MobiDB-lite"/>
    </source>
</evidence>
<gene>
    <name evidence="15 19" type="primary">ilvD</name>
    <name evidence="19" type="ORF">GETHED_07770</name>
</gene>
<comment type="caution">
    <text evidence="15">Lacks conserved residue(s) required for the propagation of feature annotation.</text>
</comment>
<dbReference type="Pfam" id="PF24877">
    <property type="entry name" value="ILV_EDD_C"/>
    <property type="match status" value="1"/>
</dbReference>
<comment type="subunit">
    <text evidence="15">Homodimer.</text>
</comment>
<dbReference type="NCBIfam" id="TIGR00110">
    <property type="entry name" value="ilvD"/>
    <property type="match status" value="1"/>
</dbReference>
<reference evidence="19" key="1">
    <citation type="journal article" date="2023" name="Antonie Van Leeuwenhoek">
        <title>Mesoterricola silvestris gen. nov., sp. nov., Mesoterricola sediminis sp. nov., Geothrix oryzae sp. nov., Geothrix edaphica sp. nov., Geothrix rubra sp. nov., and Geothrix limicola sp. nov., six novel members of Acidobacteriota isolated from soils.</title>
        <authorList>
            <person name="Itoh H."/>
            <person name="Sugisawa Y."/>
            <person name="Mise K."/>
            <person name="Xu Z."/>
            <person name="Kuniyasu M."/>
            <person name="Ushijima N."/>
            <person name="Kawano K."/>
            <person name="Kobayashi E."/>
            <person name="Shiratori Y."/>
            <person name="Masuda Y."/>
            <person name="Senoo K."/>
        </authorList>
    </citation>
    <scope>NUCLEOTIDE SEQUENCE</scope>
    <source>
        <strain evidence="19">Red802</strain>
    </source>
</reference>
<evidence type="ECO:0000256" key="3">
    <source>
        <dbReference type="ARBA" id="ARBA00022605"/>
    </source>
</evidence>
<feature type="active site" description="Proton acceptor" evidence="15">
    <location>
        <position position="476"/>
    </location>
</feature>
<evidence type="ECO:0000256" key="10">
    <source>
        <dbReference type="ARBA" id="ARBA00023304"/>
    </source>
</evidence>
<evidence type="ECO:0000256" key="7">
    <source>
        <dbReference type="ARBA" id="ARBA00023004"/>
    </source>
</evidence>
<keyword evidence="20" id="KW-1185">Reference proteome</keyword>
<keyword evidence="5 15" id="KW-0479">Metal-binding</keyword>
<dbReference type="InterPro" id="IPR042096">
    <property type="entry name" value="Dihydro-acid_dehy_C"/>
</dbReference>
<dbReference type="PANTHER" id="PTHR21000">
    <property type="entry name" value="DIHYDROXY-ACID DEHYDRATASE DAD"/>
    <property type="match status" value="1"/>
</dbReference>
<evidence type="ECO:0000259" key="18">
    <source>
        <dbReference type="Pfam" id="PF24877"/>
    </source>
</evidence>
<dbReference type="InterPro" id="IPR050165">
    <property type="entry name" value="DHAD_IlvD/Edd"/>
</dbReference>
<organism evidence="19 20">
    <name type="scientific">Geothrix edaphica</name>
    <dbReference type="NCBI Taxonomy" id="2927976"/>
    <lineage>
        <taxon>Bacteria</taxon>
        <taxon>Pseudomonadati</taxon>
        <taxon>Acidobacteriota</taxon>
        <taxon>Holophagae</taxon>
        <taxon>Holophagales</taxon>
        <taxon>Holophagaceae</taxon>
        <taxon>Geothrix</taxon>
    </lineage>
</organism>
<dbReference type="PROSITE" id="PS00886">
    <property type="entry name" value="ILVD_EDD_1"/>
    <property type="match status" value="1"/>
</dbReference>
<evidence type="ECO:0000259" key="17">
    <source>
        <dbReference type="Pfam" id="PF00920"/>
    </source>
</evidence>
<comment type="similarity">
    <text evidence="2 15">Belongs to the IlvD/Edd family.</text>
</comment>
<evidence type="ECO:0000256" key="15">
    <source>
        <dbReference type="HAMAP-Rule" id="MF_00012"/>
    </source>
</evidence>
<feature type="domain" description="Dihydroxy-acid/6-phosphogluconate dehydratase N-terminal" evidence="17">
    <location>
        <begin position="40"/>
        <end position="356"/>
    </location>
</feature>
<keyword evidence="6 15" id="KW-0460">Magnesium</keyword>
<comment type="cofactor">
    <cofactor evidence="15">
        <name>[2Fe-2S] cluster</name>
        <dbReference type="ChEBI" id="CHEBI:190135"/>
    </cofactor>
    <text evidence="15">Binds 1 [2Fe-2S] cluster per subunit. This cluster acts as a Lewis acid cofactor.</text>
</comment>
<feature type="domain" description="Dihydroxy-acid/6-phosphogluconate dehydratase C-terminal" evidence="18">
    <location>
        <begin position="368"/>
        <end position="557"/>
    </location>
</feature>
<feature type="modified residue" description="N6-carboxylysine" evidence="15">
    <location>
        <position position="130"/>
    </location>
</feature>
<evidence type="ECO:0000256" key="6">
    <source>
        <dbReference type="ARBA" id="ARBA00022842"/>
    </source>
</evidence>
<comment type="pathway">
    <text evidence="12 15">Amino-acid biosynthesis; L-valine biosynthesis; L-valine from pyruvate: step 3/4.</text>
</comment>
<evidence type="ECO:0000256" key="8">
    <source>
        <dbReference type="ARBA" id="ARBA00023014"/>
    </source>
</evidence>
<dbReference type="SUPFAM" id="SSF52016">
    <property type="entry name" value="LeuD/IlvD-like"/>
    <property type="match status" value="1"/>
</dbReference>
<protein>
    <recommendedName>
        <fullName evidence="14 15">Dihydroxy-acid dehydratase</fullName>
        <shortName evidence="15">DAD</shortName>
        <ecNumber evidence="14 15">4.2.1.9</ecNumber>
    </recommendedName>
</protein>
<comment type="caution">
    <text evidence="19">The sequence shown here is derived from an EMBL/GenBank/DDBJ whole genome shotgun (WGS) entry which is preliminary data.</text>
</comment>
<keyword evidence="3 15" id="KW-0028">Amino-acid biosynthesis</keyword>
<dbReference type="Pfam" id="PF00920">
    <property type="entry name" value="ILVD_EDD_N"/>
    <property type="match status" value="1"/>
</dbReference>
<proteinExistence type="inferred from homology"/>
<dbReference type="RefSeq" id="WP_285606621.1">
    <property type="nucleotide sequence ID" value="NZ_BSDC01000001.1"/>
</dbReference>
<feature type="binding site" evidence="15">
    <location>
        <position position="55"/>
    </location>
    <ligand>
        <name>[2Fe-2S] cluster</name>
        <dbReference type="ChEBI" id="CHEBI:190135"/>
    </ligand>
</feature>
<evidence type="ECO:0000256" key="13">
    <source>
        <dbReference type="ARBA" id="ARBA00029437"/>
    </source>
</evidence>
<comment type="function">
    <text evidence="15">Functions in the biosynthesis of branched-chain amino acids. Catalyzes the dehydration of (2R,3R)-2,3-dihydroxy-3-methylpentanoate (2,3-dihydroxy-3-methylvalerate) into 2-oxo-3-methylpentanoate (2-oxo-3-methylvalerate) and of (2R)-2,3-dihydroxy-3-methylbutanoate (2,3-dihydroxyisovalerate) into 2-oxo-3-methylbutanoate (2-oxoisovalerate), the penultimate precursor to L-isoleucine and L-valine, respectively.</text>
</comment>
<feature type="binding site" evidence="15">
    <location>
        <position position="450"/>
    </location>
    <ligand>
        <name>Mg(2+)</name>
        <dbReference type="ChEBI" id="CHEBI:18420"/>
    </ligand>
</feature>
<evidence type="ECO:0000256" key="9">
    <source>
        <dbReference type="ARBA" id="ARBA00023239"/>
    </source>
</evidence>
<dbReference type="InterPro" id="IPR000581">
    <property type="entry name" value="ILV_EDD_N"/>
</dbReference>
<keyword evidence="9 15" id="KW-0456">Lyase</keyword>
<keyword evidence="4 15" id="KW-0001">2Fe-2S</keyword>
<dbReference type="EMBL" id="BSDC01000001">
    <property type="protein sequence ID" value="GLH66413.1"/>
    <property type="molecule type" value="Genomic_DNA"/>
</dbReference>
<comment type="catalytic activity">
    <reaction evidence="11">
        <text>(2R)-2,3-dihydroxy-3-methylbutanoate = 3-methyl-2-oxobutanoate + H2O</text>
        <dbReference type="Rhea" id="RHEA:24809"/>
        <dbReference type="ChEBI" id="CHEBI:11851"/>
        <dbReference type="ChEBI" id="CHEBI:15377"/>
        <dbReference type="ChEBI" id="CHEBI:49072"/>
        <dbReference type="EC" id="4.2.1.9"/>
    </reaction>
    <physiologicalReaction direction="left-to-right" evidence="11">
        <dbReference type="Rhea" id="RHEA:24810"/>
    </physiologicalReaction>
</comment>
<keyword evidence="8 15" id="KW-0411">Iron-sulfur</keyword>
<evidence type="ECO:0000256" key="1">
    <source>
        <dbReference type="ARBA" id="ARBA00001946"/>
    </source>
</evidence>
<evidence type="ECO:0000313" key="19">
    <source>
        <dbReference type="EMBL" id="GLH66413.1"/>
    </source>
</evidence>
<comment type="cofactor">
    <cofactor evidence="1 15">
        <name>Mg(2+)</name>
        <dbReference type="ChEBI" id="CHEBI:18420"/>
    </cofactor>
</comment>
<dbReference type="InterPro" id="IPR004404">
    <property type="entry name" value="DihydroxyA_deHydtase"/>
</dbReference>
<dbReference type="InterPro" id="IPR056740">
    <property type="entry name" value="ILV_EDD_C"/>
</dbReference>
<feature type="binding site" description="via carbamate group" evidence="15">
    <location>
        <position position="130"/>
    </location>
    <ligand>
        <name>Mg(2+)</name>
        <dbReference type="ChEBI" id="CHEBI:18420"/>
    </ligand>
</feature>
<dbReference type="InterPro" id="IPR020558">
    <property type="entry name" value="DiOHA_6PGluconate_deHydtase_CS"/>
</dbReference>
<dbReference type="InterPro" id="IPR037237">
    <property type="entry name" value="IlvD/EDD_N"/>
</dbReference>
<keyword evidence="7 15" id="KW-0408">Iron</keyword>
<keyword evidence="10 15" id="KW-0100">Branched-chain amino acid biosynthesis</keyword>
<feature type="region of interest" description="Disordered" evidence="16">
    <location>
        <begin position="1"/>
        <end position="20"/>
    </location>
</feature>